<reference evidence="2" key="1">
    <citation type="journal article" date="2020" name="Stud. Mycol.">
        <title>101 Dothideomycetes genomes: a test case for predicting lifestyles and emergence of pathogens.</title>
        <authorList>
            <person name="Haridas S."/>
            <person name="Albert R."/>
            <person name="Binder M."/>
            <person name="Bloem J."/>
            <person name="Labutti K."/>
            <person name="Salamov A."/>
            <person name="Andreopoulos B."/>
            <person name="Baker S."/>
            <person name="Barry K."/>
            <person name="Bills G."/>
            <person name="Bluhm B."/>
            <person name="Cannon C."/>
            <person name="Castanera R."/>
            <person name="Culley D."/>
            <person name="Daum C."/>
            <person name="Ezra D."/>
            <person name="Gonzalez J."/>
            <person name="Henrissat B."/>
            <person name="Kuo A."/>
            <person name="Liang C."/>
            <person name="Lipzen A."/>
            <person name="Lutzoni F."/>
            <person name="Magnuson J."/>
            <person name="Mondo S."/>
            <person name="Nolan M."/>
            <person name="Ohm R."/>
            <person name="Pangilinan J."/>
            <person name="Park H.-J."/>
            <person name="Ramirez L."/>
            <person name="Alfaro M."/>
            <person name="Sun H."/>
            <person name="Tritt A."/>
            <person name="Yoshinaga Y."/>
            <person name="Zwiers L.-H."/>
            <person name="Turgeon B."/>
            <person name="Goodwin S."/>
            <person name="Spatafora J."/>
            <person name="Crous P."/>
            <person name="Grigoriev I."/>
        </authorList>
    </citation>
    <scope>NUCLEOTIDE SEQUENCE</scope>
    <source>
        <strain evidence="2">CBS 627.86</strain>
    </source>
</reference>
<feature type="region of interest" description="Disordered" evidence="1">
    <location>
        <begin position="176"/>
        <end position="218"/>
    </location>
</feature>
<dbReference type="OrthoDB" id="5328412at2759"/>
<sequence length="572" mass="61441">MPPKKKDFLKPNAKAKAKSQEPQTENDFLEAADEFEQAAGKWRAGDAAKATRFFNRAIDMYNAGLQKYPRSFDLAYNKANLEYNMTEDPRIVSALGSKIILLEETLLSHRLAATLDEENTDVLFNTAQVLTSLAEALLEQGTQETAKAPSRGLLEEAVALFTKCIASQQQEYEQTQTEFAHAQLEQESEGGVALEREESQDQDGMETSSTSSDAPGQWATVLEPVTAETILETCTAQLGALTSLLGLYDPSDLAIVEERVQMGLDTADNKTPVLMGLIQDKTSIDAEELTPGPTLSIGSASTPEDVKTTAKDDALLAVASFKATIAEVVYRNGQSDANQLASQIENVFAPLTNNSPADNSFDAAFANVLSSYSDALIDLASAISDSPNYTTSSPDLLSNLDTQWTALTTAQANLTKLSSPPCNTSLSASRLADIYLARGDSDLFRFRISLFSVAKAAWVKSKPVLLGNAGVFYRGARTYAEKAGALDVHKTADAKAIVAEVLKEALGGSGEKKAQWKGKQEDVVKALEQMVEEGIVGSEDAEGVMLSLQQGLPLHSISGIRYILQIQGGVAS</sequence>
<proteinExistence type="predicted"/>
<dbReference type="SUPFAM" id="SSF48452">
    <property type="entry name" value="TPR-like"/>
    <property type="match status" value="1"/>
</dbReference>
<feature type="region of interest" description="Disordered" evidence="1">
    <location>
        <begin position="1"/>
        <end position="25"/>
    </location>
</feature>
<feature type="compositionally biased region" description="Polar residues" evidence="1">
    <location>
        <begin position="205"/>
        <end position="214"/>
    </location>
</feature>
<evidence type="ECO:0000313" key="2">
    <source>
        <dbReference type="EMBL" id="KAF2109200.1"/>
    </source>
</evidence>
<evidence type="ECO:0000313" key="3">
    <source>
        <dbReference type="Proteomes" id="UP000799770"/>
    </source>
</evidence>
<evidence type="ECO:0000256" key="1">
    <source>
        <dbReference type="SAM" id="MobiDB-lite"/>
    </source>
</evidence>
<dbReference type="EMBL" id="ML977343">
    <property type="protein sequence ID" value="KAF2109200.1"/>
    <property type="molecule type" value="Genomic_DNA"/>
</dbReference>
<protein>
    <submittedName>
        <fullName evidence="2">Uncharacterized protein</fullName>
    </submittedName>
</protein>
<dbReference type="Gene3D" id="1.25.40.10">
    <property type="entry name" value="Tetratricopeptide repeat domain"/>
    <property type="match status" value="1"/>
</dbReference>
<organism evidence="2 3">
    <name type="scientific">Lophiotrema nucula</name>
    <dbReference type="NCBI Taxonomy" id="690887"/>
    <lineage>
        <taxon>Eukaryota</taxon>
        <taxon>Fungi</taxon>
        <taxon>Dikarya</taxon>
        <taxon>Ascomycota</taxon>
        <taxon>Pezizomycotina</taxon>
        <taxon>Dothideomycetes</taxon>
        <taxon>Pleosporomycetidae</taxon>
        <taxon>Pleosporales</taxon>
        <taxon>Lophiotremataceae</taxon>
        <taxon>Lophiotrema</taxon>
    </lineage>
</organism>
<name>A0A6A5YQC4_9PLEO</name>
<dbReference type="Proteomes" id="UP000799770">
    <property type="component" value="Unassembled WGS sequence"/>
</dbReference>
<dbReference type="InterPro" id="IPR011990">
    <property type="entry name" value="TPR-like_helical_dom_sf"/>
</dbReference>
<accession>A0A6A5YQC4</accession>
<dbReference type="AlphaFoldDB" id="A0A6A5YQC4"/>
<gene>
    <name evidence="2" type="ORF">BDV96DRAFT_652057</name>
</gene>
<keyword evidence="3" id="KW-1185">Reference proteome</keyword>